<dbReference type="PANTHER" id="PTHR12128:SF66">
    <property type="entry name" value="4-HYDROXY-2-OXOGLUTARATE ALDOLASE, MITOCHONDRIAL"/>
    <property type="match status" value="1"/>
</dbReference>
<reference evidence="17" key="1">
    <citation type="journal article" date="2020" name="mSystems">
        <title>Genome- and Community-Level Interaction Insights into Carbon Utilization and Element Cycling Functions of Hydrothermarchaeota in Hydrothermal Sediment.</title>
        <authorList>
            <person name="Zhou Z."/>
            <person name="Liu Y."/>
            <person name="Xu W."/>
            <person name="Pan J."/>
            <person name="Luo Z.H."/>
            <person name="Li M."/>
        </authorList>
    </citation>
    <scope>NUCLEOTIDE SEQUENCE [LARGE SCALE GENOMIC DNA]</scope>
    <source>
        <strain evidence="17">SpSt-776</strain>
    </source>
</reference>
<comment type="subcellular location">
    <subcellularLocation>
        <location evidence="12">Cytoplasm</location>
    </subcellularLocation>
</comment>
<dbReference type="InterPro" id="IPR013785">
    <property type="entry name" value="Aldolase_TIM"/>
</dbReference>
<evidence type="ECO:0000256" key="9">
    <source>
        <dbReference type="ARBA" id="ARBA00023239"/>
    </source>
</evidence>
<dbReference type="InterPro" id="IPR002220">
    <property type="entry name" value="DapA-like"/>
</dbReference>
<proteinExistence type="inferred from homology"/>
<feature type="active site" description="Schiff-base intermediate with substrate" evidence="12 14">
    <location>
        <position position="160"/>
    </location>
</feature>
<keyword evidence="8 12" id="KW-0457">Lysine biosynthesis</keyword>
<comment type="subunit">
    <text evidence="12">Homotetramer; dimer of dimers.</text>
</comment>
<evidence type="ECO:0000256" key="16">
    <source>
        <dbReference type="PIRSR" id="PIRSR001365-3"/>
    </source>
</evidence>
<evidence type="ECO:0000256" key="10">
    <source>
        <dbReference type="ARBA" id="ARBA00023270"/>
    </source>
</evidence>
<dbReference type="PIRSF" id="PIRSF001365">
    <property type="entry name" value="DHDPS"/>
    <property type="match status" value="1"/>
</dbReference>
<dbReference type="InterPro" id="IPR005263">
    <property type="entry name" value="DapA"/>
</dbReference>
<keyword evidence="5 12" id="KW-0963">Cytoplasm</keyword>
<dbReference type="Gene3D" id="3.20.20.70">
    <property type="entry name" value="Aldolase class I"/>
    <property type="match status" value="1"/>
</dbReference>
<feature type="site" description="L-lysine inhibitor binding" evidence="16">
    <location>
        <position position="106"/>
    </location>
</feature>
<evidence type="ECO:0000256" key="8">
    <source>
        <dbReference type="ARBA" id="ARBA00023154"/>
    </source>
</evidence>
<dbReference type="EC" id="4.3.3.7" evidence="4 12"/>
<dbReference type="InterPro" id="IPR020624">
    <property type="entry name" value="Schiff_base-form_aldolases_CS"/>
</dbReference>
<dbReference type="PRINTS" id="PR00146">
    <property type="entry name" value="DHPICSNTHASE"/>
</dbReference>
<feature type="site" description="Part of a proton relay during catalysis" evidence="12">
    <location>
        <position position="106"/>
    </location>
</feature>
<evidence type="ECO:0000256" key="11">
    <source>
        <dbReference type="ARBA" id="ARBA00047836"/>
    </source>
</evidence>
<evidence type="ECO:0000256" key="2">
    <source>
        <dbReference type="ARBA" id="ARBA00005120"/>
    </source>
</evidence>
<name>A0A7C3SJK6_9BACT</name>
<evidence type="ECO:0000256" key="6">
    <source>
        <dbReference type="ARBA" id="ARBA00022605"/>
    </source>
</evidence>
<dbReference type="HAMAP" id="MF_00418">
    <property type="entry name" value="DapA"/>
    <property type="match status" value="1"/>
</dbReference>
<dbReference type="GO" id="GO:0009089">
    <property type="term" value="P:lysine biosynthetic process via diaminopimelate"/>
    <property type="evidence" value="ECO:0007669"/>
    <property type="project" value="UniProtKB-UniRule"/>
</dbReference>
<comment type="pathway">
    <text evidence="2 12">Amino-acid biosynthesis; L-lysine biosynthesis via DAP pathway; (S)-tetrahydrodipicolinate from L-aspartate: step 3/4.</text>
</comment>
<evidence type="ECO:0000256" key="12">
    <source>
        <dbReference type="HAMAP-Rule" id="MF_00418"/>
    </source>
</evidence>
<evidence type="ECO:0000256" key="1">
    <source>
        <dbReference type="ARBA" id="ARBA00003294"/>
    </source>
</evidence>
<feature type="site" description="L-lysine inhibitor binding" evidence="16">
    <location>
        <position position="79"/>
    </location>
</feature>
<dbReference type="SUPFAM" id="SSF51569">
    <property type="entry name" value="Aldolase"/>
    <property type="match status" value="1"/>
</dbReference>
<keyword evidence="7 12" id="KW-0220">Diaminopimelate biosynthesis</keyword>
<dbReference type="EMBL" id="DTHB01000016">
    <property type="protein sequence ID" value="HGB13858.1"/>
    <property type="molecule type" value="Genomic_DNA"/>
</dbReference>
<dbReference type="CDD" id="cd00950">
    <property type="entry name" value="DHDPS"/>
    <property type="match status" value="1"/>
</dbReference>
<feature type="active site" description="Proton donor/acceptor" evidence="12 14">
    <location>
        <position position="132"/>
    </location>
</feature>
<feature type="site" description="L-lysine inhibitor binding" evidence="16">
    <location>
        <position position="83"/>
    </location>
</feature>
<dbReference type="GO" id="GO:0005829">
    <property type="term" value="C:cytosol"/>
    <property type="evidence" value="ECO:0007669"/>
    <property type="project" value="TreeGrafter"/>
</dbReference>
<feature type="binding site" evidence="12 15">
    <location>
        <position position="202"/>
    </location>
    <ligand>
        <name>pyruvate</name>
        <dbReference type="ChEBI" id="CHEBI:15361"/>
    </ligand>
</feature>
<dbReference type="PANTHER" id="PTHR12128">
    <property type="entry name" value="DIHYDRODIPICOLINATE SYNTHASE"/>
    <property type="match status" value="1"/>
</dbReference>
<keyword evidence="6 12" id="KW-0028">Amino-acid biosynthesis</keyword>
<protein>
    <recommendedName>
        <fullName evidence="4 12">4-hydroxy-tetrahydrodipicolinate synthase</fullName>
        <shortName evidence="12">HTPA synthase</shortName>
        <ecNumber evidence="4 12">4.3.3.7</ecNumber>
    </recommendedName>
</protein>
<comment type="function">
    <text evidence="1 12">Catalyzes the condensation of (S)-aspartate-beta-semialdehyde [(S)-ASA] and pyruvate to 4-hydroxy-tetrahydrodipicolinate (HTPA).</text>
</comment>
<evidence type="ECO:0000313" key="17">
    <source>
        <dbReference type="EMBL" id="HGB13858.1"/>
    </source>
</evidence>
<dbReference type="PROSITE" id="PS00665">
    <property type="entry name" value="DHDPS_1"/>
    <property type="match status" value="1"/>
</dbReference>
<evidence type="ECO:0000256" key="7">
    <source>
        <dbReference type="ARBA" id="ARBA00022915"/>
    </source>
</evidence>
<feature type="site" description="L-lysine inhibitor binding; via carbonyl oxygen" evidence="16">
    <location>
        <position position="48"/>
    </location>
</feature>
<feature type="site" description="L-lysine inhibitor binding" evidence="16">
    <location>
        <position position="105"/>
    </location>
</feature>
<feature type="site" description="Part of a proton relay during catalysis" evidence="12 16">
    <location>
        <position position="43"/>
    </location>
</feature>
<dbReference type="SMART" id="SM01130">
    <property type="entry name" value="DHDPS"/>
    <property type="match status" value="1"/>
</dbReference>
<gene>
    <name evidence="12" type="primary">dapA</name>
    <name evidence="17" type="ORF">ENV62_01270</name>
</gene>
<feature type="binding site" evidence="12 15">
    <location>
        <position position="44"/>
    </location>
    <ligand>
        <name>pyruvate</name>
        <dbReference type="ChEBI" id="CHEBI:15361"/>
    </ligand>
</feature>
<sequence>MLKGAITAIVTPFKNGAFDEEAYRELIEFQIQGGVHGIVPCGTTGESATLSHEEHKRVVEVCIDQVKKRVPVLAGTGSNSTREALEFTKHAEAAGADFALMITPYYNKPTQEGLYQHYKTICAQTKIPIVVYNVPSRTGVNLLPETVARLAEFPNIVGIKEATGDLKQCAKVVELCGDKITVLSGDDFTVLPLLAIGGQGVISVVSNVVPGDMASMVNAFLAGKLEEARWLHYKMWPLMEAMFYETNPVPVKTALRMMGKISGEVRQPLCPLSAANEDKLRQVMHNYGLI</sequence>
<dbReference type="Pfam" id="PF00701">
    <property type="entry name" value="DHDPS"/>
    <property type="match status" value="1"/>
</dbReference>
<keyword evidence="10 12" id="KW-0704">Schiff base</keyword>
<dbReference type="NCBIfam" id="TIGR00674">
    <property type="entry name" value="dapA"/>
    <property type="match status" value="1"/>
</dbReference>
<comment type="caution">
    <text evidence="17">The sequence shown here is derived from an EMBL/GenBank/DDBJ whole genome shotgun (WGS) entry which is preliminary data.</text>
</comment>
<dbReference type="AlphaFoldDB" id="A0A7C3SJK6"/>
<dbReference type="GO" id="GO:0008840">
    <property type="term" value="F:4-hydroxy-tetrahydrodipicolinate synthase activity"/>
    <property type="evidence" value="ECO:0007669"/>
    <property type="project" value="UniProtKB-UniRule"/>
</dbReference>
<comment type="caution">
    <text evidence="12">Was originally thought to be a dihydrodipicolinate synthase (DHDPS), catalyzing the condensation of (S)-aspartate-beta-semialdehyde [(S)-ASA] and pyruvate to dihydrodipicolinate (DHDP). However, it was shown in E.coli that the product of the enzymatic reaction is not dihydrodipicolinate but in fact (4S)-4-hydroxy-2,3,4,5-tetrahydro-(2S)-dipicolinic acid (HTPA), and that the consecutive dehydration reaction leading to DHDP is not spontaneous but catalyzed by DapB.</text>
</comment>
<comment type="similarity">
    <text evidence="3 12 13">Belongs to the DapA family.</text>
</comment>
<dbReference type="PROSITE" id="PS00666">
    <property type="entry name" value="DHDPS_2"/>
    <property type="match status" value="1"/>
</dbReference>
<evidence type="ECO:0000256" key="5">
    <source>
        <dbReference type="ARBA" id="ARBA00022490"/>
    </source>
</evidence>
<organism evidence="17">
    <name type="scientific">Desulfobacca acetoxidans</name>
    <dbReference type="NCBI Taxonomy" id="60893"/>
    <lineage>
        <taxon>Bacteria</taxon>
        <taxon>Pseudomonadati</taxon>
        <taxon>Thermodesulfobacteriota</taxon>
        <taxon>Desulfobaccia</taxon>
        <taxon>Desulfobaccales</taxon>
        <taxon>Desulfobaccaceae</taxon>
        <taxon>Desulfobacca</taxon>
    </lineage>
</organism>
<accession>A0A7C3SJK6</accession>
<evidence type="ECO:0000256" key="4">
    <source>
        <dbReference type="ARBA" id="ARBA00012086"/>
    </source>
</evidence>
<evidence type="ECO:0000256" key="3">
    <source>
        <dbReference type="ARBA" id="ARBA00007592"/>
    </source>
</evidence>
<keyword evidence="9 12" id="KW-0456">Lyase</keyword>
<evidence type="ECO:0000256" key="13">
    <source>
        <dbReference type="PIRNR" id="PIRNR001365"/>
    </source>
</evidence>
<evidence type="ECO:0000256" key="14">
    <source>
        <dbReference type="PIRSR" id="PIRSR001365-1"/>
    </source>
</evidence>
<dbReference type="GO" id="GO:0019877">
    <property type="term" value="P:diaminopimelate biosynthetic process"/>
    <property type="evidence" value="ECO:0007669"/>
    <property type="project" value="UniProtKB-UniRule"/>
</dbReference>
<comment type="catalytic activity">
    <reaction evidence="11 12">
        <text>L-aspartate 4-semialdehyde + pyruvate = (2S,4S)-4-hydroxy-2,3,4,5-tetrahydrodipicolinate + H2O + H(+)</text>
        <dbReference type="Rhea" id="RHEA:34171"/>
        <dbReference type="ChEBI" id="CHEBI:15361"/>
        <dbReference type="ChEBI" id="CHEBI:15377"/>
        <dbReference type="ChEBI" id="CHEBI:15378"/>
        <dbReference type="ChEBI" id="CHEBI:67139"/>
        <dbReference type="ChEBI" id="CHEBI:537519"/>
        <dbReference type="EC" id="4.3.3.7"/>
    </reaction>
</comment>
<evidence type="ECO:0000256" key="15">
    <source>
        <dbReference type="PIRSR" id="PIRSR001365-2"/>
    </source>
</evidence>
<dbReference type="UniPathway" id="UPA00034">
    <property type="reaction ID" value="UER00017"/>
</dbReference>
<dbReference type="InterPro" id="IPR020625">
    <property type="entry name" value="Schiff_base-form_aldolases_AS"/>
</dbReference>